<dbReference type="EC" id="2.3.1.79" evidence="3"/>
<dbReference type="GO" id="GO:0008925">
    <property type="term" value="F:maltose O-acetyltransferase activity"/>
    <property type="evidence" value="ECO:0007669"/>
    <property type="project" value="UniProtKB-EC"/>
</dbReference>
<dbReference type="InterPro" id="IPR011004">
    <property type="entry name" value="Trimer_LpxA-like_sf"/>
</dbReference>
<keyword evidence="2 3" id="KW-0808">Transferase</keyword>
<dbReference type="RefSeq" id="WP_204248663.1">
    <property type="nucleotide sequence ID" value="NZ_CP021431.1"/>
</dbReference>
<dbReference type="GO" id="GO:0005829">
    <property type="term" value="C:cytosol"/>
    <property type="evidence" value="ECO:0007669"/>
    <property type="project" value="TreeGrafter"/>
</dbReference>
<dbReference type="Proteomes" id="UP000195273">
    <property type="component" value="Chromosome"/>
</dbReference>
<evidence type="ECO:0000256" key="2">
    <source>
        <dbReference type="ARBA" id="ARBA00022679"/>
    </source>
</evidence>
<gene>
    <name evidence="3" type="primary">maa</name>
    <name evidence="3" type="ORF">LOKVESSMR4R_02248</name>
</gene>
<dbReference type="PANTHER" id="PTHR23416:SF23">
    <property type="entry name" value="ACETYLTRANSFERASE C18B11.09C-RELATED"/>
    <property type="match status" value="1"/>
</dbReference>
<dbReference type="STRING" id="1122181.GCA_000382265_03321"/>
<keyword evidence="4" id="KW-1185">Reference proteome</keyword>
<dbReference type="CDD" id="cd04647">
    <property type="entry name" value="LbH_MAT_like"/>
    <property type="match status" value="1"/>
</dbReference>
<dbReference type="PANTHER" id="PTHR23416">
    <property type="entry name" value="SIALIC ACID SYNTHASE-RELATED"/>
    <property type="match status" value="1"/>
</dbReference>
<name>A0A1Y0EDA2_9RHOB</name>
<keyword evidence="3" id="KW-0012">Acyltransferase</keyword>
<dbReference type="SUPFAM" id="SSF51161">
    <property type="entry name" value="Trimeric LpxA-like enzymes"/>
    <property type="match status" value="1"/>
</dbReference>
<evidence type="ECO:0000313" key="4">
    <source>
        <dbReference type="Proteomes" id="UP000195273"/>
    </source>
</evidence>
<evidence type="ECO:0000256" key="1">
    <source>
        <dbReference type="ARBA" id="ARBA00007274"/>
    </source>
</evidence>
<dbReference type="AlphaFoldDB" id="A0A1Y0EDA2"/>
<dbReference type="KEGG" id="lvs:LOKVESSMR4R_02248"/>
<sequence length="187" mass="19899">MRDLILLLRRLPGQILRRLGLWRATLWHRAHLGQVGAGSRFQPGVRFDDPGAVQIGAGCYIWRGVAVSAETGRAGLRIGDGVQINRDVHLDTTGGLVIGDDTLISEAAVIYTHDHGLHPWSVPEPMVKTIGTGVWIGLRAVILPQCRRIGDHAVIGAGSVVTRDVPAGAVVAGNPARIIGQRAKVAA</sequence>
<organism evidence="3 4">
    <name type="scientific">Yoonia vestfoldensis</name>
    <dbReference type="NCBI Taxonomy" id="245188"/>
    <lineage>
        <taxon>Bacteria</taxon>
        <taxon>Pseudomonadati</taxon>
        <taxon>Pseudomonadota</taxon>
        <taxon>Alphaproteobacteria</taxon>
        <taxon>Rhodobacterales</taxon>
        <taxon>Paracoccaceae</taxon>
        <taxon>Yoonia</taxon>
    </lineage>
</organism>
<evidence type="ECO:0000313" key="3">
    <source>
        <dbReference type="EMBL" id="ARU01554.1"/>
    </source>
</evidence>
<accession>A0A1Y0EDA2</accession>
<dbReference type="Gene3D" id="2.160.10.10">
    <property type="entry name" value="Hexapeptide repeat proteins"/>
    <property type="match status" value="1"/>
</dbReference>
<comment type="similarity">
    <text evidence="1">Belongs to the transferase hexapeptide repeat family.</text>
</comment>
<proteinExistence type="inferred from homology"/>
<reference evidence="3 4" key="1">
    <citation type="submission" date="2017-05" db="EMBL/GenBank/DDBJ databases">
        <title>Genome Sequence of Loktanella vestfoldensis Strain SMR4r Isolated from a Culture of the Diatom Skeletonema marinoi.</title>
        <authorList>
            <person name="Topel M."/>
            <person name="Pinder M.I.M."/>
            <person name="Johansson O.N."/>
            <person name="Kourtchenko O."/>
            <person name="Godhe A."/>
            <person name="Clarke A.K."/>
        </authorList>
    </citation>
    <scope>NUCLEOTIDE SEQUENCE [LARGE SCALE GENOMIC DNA]</scope>
    <source>
        <strain evidence="3 4">SMR4r</strain>
    </source>
</reference>
<dbReference type="InterPro" id="IPR051159">
    <property type="entry name" value="Hexapeptide_acetyltransf"/>
</dbReference>
<protein>
    <submittedName>
        <fullName evidence="3">Maltose O-acetyltransferase</fullName>
        <ecNumber evidence="3">2.3.1.79</ecNumber>
    </submittedName>
</protein>
<dbReference type="EMBL" id="CP021431">
    <property type="protein sequence ID" value="ARU01554.1"/>
    <property type="molecule type" value="Genomic_DNA"/>
</dbReference>